<dbReference type="SMART" id="SM00267">
    <property type="entry name" value="GGDEF"/>
    <property type="match status" value="1"/>
</dbReference>
<dbReference type="InterPro" id="IPR035965">
    <property type="entry name" value="PAS-like_dom_sf"/>
</dbReference>
<dbReference type="SUPFAM" id="SSF55785">
    <property type="entry name" value="PYP-like sensor domain (PAS domain)"/>
    <property type="match status" value="1"/>
</dbReference>
<gene>
    <name evidence="2" type="ORF">B7R21_17195</name>
</gene>
<dbReference type="OrthoDB" id="23692at2"/>
<dbReference type="InterPro" id="IPR003018">
    <property type="entry name" value="GAF"/>
</dbReference>
<dbReference type="Pfam" id="PF13185">
    <property type="entry name" value="GAF_2"/>
    <property type="match status" value="1"/>
</dbReference>
<dbReference type="InterPro" id="IPR052155">
    <property type="entry name" value="Biofilm_reg_signaling"/>
</dbReference>
<dbReference type="SUPFAM" id="SSF55781">
    <property type="entry name" value="GAF domain-like"/>
    <property type="match status" value="1"/>
</dbReference>
<dbReference type="EMBL" id="NBXA01000032">
    <property type="protein sequence ID" value="RFA07055.1"/>
    <property type="molecule type" value="Genomic_DNA"/>
</dbReference>
<dbReference type="PANTHER" id="PTHR44757">
    <property type="entry name" value="DIGUANYLATE CYCLASE DGCP"/>
    <property type="match status" value="1"/>
</dbReference>
<dbReference type="PANTHER" id="PTHR44757:SF2">
    <property type="entry name" value="BIOFILM ARCHITECTURE MAINTENANCE PROTEIN MBAA"/>
    <property type="match status" value="1"/>
</dbReference>
<dbReference type="CDD" id="cd01949">
    <property type="entry name" value="GGDEF"/>
    <property type="match status" value="1"/>
</dbReference>
<proteinExistence type="predicted"/>
<dbReference type="Pfam" id="PF13188">
    <property type="entry name" value="PAS_8"/>
    <property type="match status" value="1"/>
</dbReference>
<evidence type="ECO:0000313" key="3">
    <source>
        <dbReference type="Proteomes" id="UP000256709"/>
    </source>
</evidence>
<dbReference type="Pfam" id="PF00990">
    <property type="entry name" value="GGDEF"/>
    <property type="match status" value="1"/>
</dbReference>
<dbReference type="Gene3D" id="3.30.450.40">
    <property type="match status" value="1"/>
</dbReference>
<dbReference type="SUPFAM" id="SSF55073">
    <property type="entry name" value="Nucleotide cyclase"/>
    <property type="match status" value="1"/>
</dbReference>
<feature type="domain" description="GGDEF" evidence="1">
    <location>
        <begin position="334"/>
        <end position="486"/>
    </location>
</feature>
<dbReference type="RefSeq" id="WP_116284484.1">
    <property type="nucleotide sequence ID" value="NZ_NBXA01000032.1"/>
</dbReference>
<dbReference type="PROSITE" id="PS50887">
    <property type="entry name" value="GGDEF"/>
    <property type="match status" value="1"/>
</dbReference>
<dbReference type="InterPro" id="IPR043128">
    <property type="entry name" value="Rev_trsase/Diguanyl_cyclase"/>
</dbReference>
<reference evidence="2 3" key="1">
    <citation type="submission" date="2017-04" db="EMBL/GenBank/DDBJ databases">
        <title>Comparative genome analysis of Subtercola boreus.</title>
        <authorList>
            <person name="Cho Y.-J."/>
            <person name="Cho A."/>
            <person name="Kim O.-S."/>
            <person name="Lee J.-I."/>
        </authorList>
    </citation>
    <scope>NUCLEOTIDE SEQUENCE [LARGE SCALE GENOMIC DNA]</scope>
    <source>
        <strain evidence="2 3">P27444</strain>
    </source>
</reference>
<evidence type="ECO:0000313" key="2">
    <source>
        <dbReference type="EMBL" id="RFA07055.1"/>
    </source>
</evidence>
<dbReference type="NCBIfam" id="TIGR00254">
    <property type="entry name" value="GGDEF"/>
    <property type="match status" value="1"/>
</dbReference>
<dbReference type="Proteomes" id="UP000256709">
    <property type="component" value="Unassembled WGS sequence"/>
</dbReference>
<evidence type="ECO:0000259" key="1">
    <source>
        <dbReference type="PROSITE" id="PS50887"/>
    </source>
</evidence>
<sequence length="486" mass="52575">MSPVDQAEGLFDHAPCGLLSATQGGVVTNVNETFLSMVGATRAEVVGHYLIERLTRGSKLFYETRFMPMLRQQGHASEVAFDFQLSDARYLSVFVNAVVDIDVSDENSGATIRFAVFDATVRRTYERDLLAARRAAEVSERRVRILQTATTGFGSAETEADLGAALSEAAEAATDASRVGVWLLDGTGQLVRTQGSDHVGRIPIDVHGLLVDALRTATTISCGDPADLEARYPHDAADLRARRIQAVTVLPIIDDGTPIGVLACGFGRSRTLEAATLELLESLTEQAVLVRQRMRLRELLSYQSLHDALTGMPNRLSLQRRLDTLLTRETPDREGVALIFIDLDGFKAVNDRLGHRGGDLVLKQVSQRLSEVTRAGDMVGRLGGDEFLLICENVDEVSVLDIAERLRVAVRQPFTGEAADLPLSASVGVSYHRAGREDNTVGSTGSGSADGTSGGVVTGEALIRLADEAMYESKRAGKDRYTFVQV</sequence>
<dbReference type="Gene3D" id="3.30.450.20">
    <property type="entry name" value="PAS domain"/>
    <property type="match status" value="1"/>
</dbReference>
<name>A0A3E0VBN8_9MICO</name>
<accession>A0A3E0VBN8</accession>
<dbReference type="InterPro" id="IPR029787">
    <property type="entry name" value="Nucleotide_cyclase"/>
</dbReference>
<dbReference type="Gene3D" id="3.30.70.270">
    <property type="match status" value="1"/>
</dbReference>
<dbReference type="InterPro" id="IPR029016">
    <property type="entry name" value="GAF-like_dom_sf"/>
</dbReference>
<dbReference type="InterPro" id="IPR000014">
    <property type="entry name" value="PAS"/>
</dbReference>
<organism evidence="2 3">
    <name type="scientific">Subtercola boreus</name>
    <dbReference type="NCBI Taxonomy" id="120213"/>
    <lineage>
        <taxon>Bacteria</taxon>
        <taxon>Bacillati</taxon>
        <taxon>Actinomycetota</taxon>
        <taxon>Actinomycetes</taxon>
        <taxon>Micrococcales</taxon>
        <taxon>Microbacteriaceae</taxon>
        <taxon>Subtercola</taxon>
    </lineage>
</organism>
<protein>
    <recommendedName>
        <fullName evidence="1">GGDEF domain-containing protein</fullName>
    </recommendedName>
</protein>
<dbReference type="InterPro" id="IPR000160">
    <property type="entry name" value="GGDEF_dom"/>
</dbReference>
<comment type="caution">
    <text evidence="2">The sequence shown here is derived from an EMBL/GenBank/DDBJ whole genome shotgun (WGS) entry which is preliminary data.</text>
</comment>
<dbReference type="SMART" id="SM00065">
    <property type="entry name" value="GAF"/>
    <property type="match status" value="1"/>
</dbReference>
<dbReference type="AlphaFoldDB" id="A0A3E0VBN8"/>